<keyword evidence="1" id="KW-0479">Metal-binding</keyword>
<dbReference type="FunFam" id="3.30.160.60:FF:000630">
    <property type="entry name" value="Zinc finger protein 180"/>
    <property type="match status" value="1"/>
</dbReference>
<keyword evidence="2 4" id="KW-0863">Zinc-finger</keyword>
<dbReference type="AlphaFoldDB" id="A0AAN8XJ48"/>
<protein>
    <recommendedName>
        <fullName evidence="5">C2H2-type domain-containing protein</fullName>
    </recommendedName>
</protein>
<dbReference type="InterPro" id="IPR013087">
    <property type="entry name" value="Znf_C2H2_type"/>
</dbReference>
<evidence type="ECO:0000313" key="7">
    <source>
        <dbReference type="Proteomes" id="UP001381693"/>
    </source>
</evidence>
<dbReference type="GO" id="GO:0008270">
    <property type="term" value="F:zinc ion binding"/>
    <property type="evidence" value="ECO:0007669"/>
    <property type="project" value="UniProtKB-KW"/>
</dbReference>
<evidence type="ECO:0000256" key="2">
    <source>
        <dbReference type="ARBA" id="ARBA00022771"/>
    </source>
</evidence>
<sequence length="131" mass="15344">MASREWLVSKVRGRTHMDQWTNIEGEGRTRSRQSSTTAVSEAPHNFSYKIHRCPYCQYATTIVTHMKRHILSHTGEKPYSCSHCSYSCITKDDLKKHIRTHTGEKPYLCPHCPYRSSRKYTLKVHLVQHQL</sequence>
<organism evidence="6 7">
    <name type="scientific">Halocaridina rubra</name>
    <name type="common">Hawaiian red shrimp</name>
    <dbReference type="NCBI Taxonomy" id="373956"/>
    <lineage>
        <taxon>Eukaryota</taxon>
        <taxon>Metazoa</taxon>
        <taxon>Ecdysozoa</taxon>
        <taxon>Arthropoda</taxon>
        <taxon>Crustacea</taxon>
        <taxon>Multicrustacea</taxon>
        <taxon>Malacostraca</taxon>
        <taxon>Eumalacostraca</taxon>
        <taxon>Eucarida</taxon>
        <taxon>Decapoda</taxon>
        <taxon>Pleocyemata</taxon>
        <taxon>Caridea</taxon>
        <taxon>Atyoidea</taxon>
        <taxon>Atyidae</taxon>
        <taxon>Halocaridina</taxon>
    </lineage>
</organism>
<dbReference type="PANTHER" id="PTHR23235">
    <property type="entry name" value="KRUEPPEL-LIKE TRANSCRIPTION FACTOR"/>
    <property type="match status" value="1"/>
</dbReference>
<evidence type="ECO:0000256" key="3">
    <source>
        <dbReference type="ARBA" id="ARBA00022833"/>
    </source>
</evidence>
<dbReference type="Pfam" id="PF00096">
    <property type="entry name" value="zf-C2H2"/>
    <property type="match status" value="2"/>
</dbReference>
<evidence type="ECO:0000256" key="4">
    <source>
        <dbReference type="PROSITE-ProRule" id="PRU00042"/>
    </source>
</evidence>
<proteinExistence type="predicted"/>
<reference evidence="6 7" key="1">
    <citation type="submission" date="2023-11" db="EMBL/GenBank/DDBJ databases">
        <title>Halocaridina rubra genome assembly.</title>
        <authorList>
            <person name="Smith C."/>
        </authorList>
    </citation>
    <scope>NUCLEOTIDE SEQUENCE [LARGE SCALE GENOMIC DNA]</scope>
    <source>
        <strain evidence="6">EP-1</strain>
        <tissue evidence="6">Whole</tissue>
    </source>
</reference>
<feature type="domain" description="C2H2-type" evidence="5">
    <location>
        <begin position="51"/>
        <end position="78"/>
    </location>
</feature>
<dbReference type="FunFam" id="3.30.160.60:FF:002169">
    <property type="entry name" value="Zgc:174573"/>
    <property type="match status" value="1"/>
</dbReference>
<dbReference type="Gene3D" id="3.30.160.60">
    <property type="entry name" value="Classic Zinc Finger"/>
    <property type="match status" value="3"/>
</dbReference>
<dbReference type="SMART" id="SM00355">
    <property type="entry name" value="ZnF_C2H2"/>
    <property type="match status" value="3"/>
</dbReference>
<keyword evidence="3" id="KW-0862">Zinc</keyword>
<evidence type="ECO:0000313" key="6">
    <source>
        <dbReference type="EMBL" id="KAK7085500.1"/>
    </source>
</evidence>
<dbReference type="EMBL" id="JAXCGZ010000879">
    <property type="protein sequence ID" value="KAK7085500.1"/>
    <property type="molecule type" value="Genomic_DNA"/>
</dbReference>
<keyword evidence="7" id="KW-1185">Reference proteome</keyword>
<evidence type="ECO:0000256" key="1">
    <source>
        <dbReference type="ARBA" id="ARBA00022723"/>
    </source>
</evidence>
<dbReference type="PROSITE" id="PS00028">
    <property type="entry name" value="ZINC_FINGER_C2H2_1"/>
    <property type="match status" value="1"/>
</dbReference>
<gene>
    <name evidence="6" type="ORF">SK128_009396</name>
</gene>
<accession>A0AAN8XJ48</accession>
<dbReference type="PROSITE" id="PS50157">
    <property type="entry name" value="ZINC_FINGER_C2H2_2"/>
    <property type="match status" value="2"/>
</dbReference>
<comment type="caution">
    <text evidence="6">The sequence shown here is derived from an EMBL/GenBank/DDBJ whole genome shotgun (WGS) entry which is preliminary data.</text>
</comment>
<name>A0AAN8XJ48_HALRR</name>
<dbReference type="InterPro" id="IPR036236">
    <property type="entry name" value="Znf_C2H2_sf"/>
</dbReference>
<evidence type="ECO:0000259" key="5">
    <source>
        <dbReference type="PROSITE" id="PS50157"/>
    </source>
</evidence>
<feature type="domain" description="C2H2-type" evidence="5">
    <location>
        <begin position="79"/>
        <end position="106"/>
    </location>
</feature>
<dbReference type="Proteomes" id="UP001381693">
    <property type="component" value="Unassembled WGS sequence"/>
</dbReference>
<dbReference type="SUPFAM" id="SSF57667">
    <property type="entry name" value="beta-beta-alpha zinc fingers"/>
    <property type="match status" value="2"/>
</dbReference>